<evidence type="ECO:0000259" key="4">
    <source>
        <dbReference type="PROSITE" id="PS50883"/>
    </source>
</evidence>
<dbReference type="InterPro" id="IPR011006">
    <property type="entry name" value="CheY-like_superfamily"/>
</dbReference>
<evidence type="ECO:0000256" key="1">
    <source>
        <dbReference type="PROSITE-ProRule" id="PRU00169"/>
    </source>
</evidence>
<dbReference type="RefSeq" id="WP_188694769.1">
    <property type="nucleotide sequence ID" value="NZ_BMLS01000003.1"/>
</dbReference>
<keyword evidence="1" id="KW-0597">Phosphoprotein</keyword>
<dbReference type="SUPFAM" id="SSF141868">
    <property type="entry name" value="EAL domain-like"/>
    <property type="match status" value="1"/>
</dbReference>
<reference evidence="5" key="2">
    <citation type="submission" date="2020-09" db="EMBL/GenBank/DDBJ databases">
        <authorList>
            <person name="Sun Q."/>
            <person name="Zhou Y."/>
        </authorList>
    </citation>
    <scope>NUCLEOTIDE SEQUENCE</scope>
    <source>
        <strain evidence="5">CGMCC 1.7086</strain>
    </source>
</reference>
<sequence length="744" mass="83468">MSDDLFEFTDSPQNSLSPGPSWKVLSVEDNPEYQASLLLALARCRVMDQPLQVLTAGSAIEAAPKIAANPDIAVILLDVVMEEDDSGLRLVRTIRDVIGNSAVRIVLLTGQPGMAPCKDIMLDYDIDEYWCKSDLGNDQLLGVVASNIRTWDYISRLTKAKHGLQLVVDASRSLSDKRDLHSFALTVLEEISRIVDIQQQGILCAECRREEGIDLCTVIASSDKFKASKGHLIAEVLDERQMQAFTAALHEGCHIFEENFSVLYFSSKEQSDRVFLTLVDTAQPLNDEHINLLKVFSENISSGFINLFLYNRLSEMSYQDSRLGIHNRNWLCMELNNMSRMEKAAMKITLAEIVDYAHMGITFGEDFCDQLMESLYHHLLALYPQARCICRFNSNTLAIVSKAEEHNDMASRATDEQALMVAGVSHSVPITTVDFLLQDMNDWEAEQILRLAKCGVEQARRKQLRYASFDTSLSVEISDRVALLDRLRTALTDNELYIVLQPKVALKDRRVVGFEALVRWQTKEGQQFSPGEFISLAEASGLIGQLDRQVLKLTCEAIHRLNDEGIFLPVAFNASPTELLVTDYFDKLMQVVDASHVDPCLLELEITETQAMLDYKEIGPKLRNIMALGMKVSIDDFGTGYSSLSHVAQLAATTLKIDRAFVSRLGHSSDGEHIVDMILKLGERFGYSIVAEGIETEEQCQYLVNKDCHVGQGFWFAKPMKIEPLLQWLKDKALAASQPEQTML</sequence>
<dbReference type="GO" id="GO:0000160">
    <property type="term" value="P:phosphorelay signal transduction system"/>
    <property type="evidence" value="ECO:0007669"/>
    <property type="project" value="InterPro"/>
</dbReference>
<dbReference type="PROSITE" id="PS50110">
    <property type="entry name" value="RESPONSE_REGULATORY"/>
    <property type="match status" value="1"/>
</dbReference>
<evidence type="ECO:0000313" key="6">
    <source>
        <dbReference type="Proteomes" id="UP000606935"/>
    </source>
</evidence>
<dbReference type="SUPFAM" id="SSF52172">
    <property type="entry name" value="CheY-like"/>
    <property type="match status" value="1"/>
</dbReference>
<feature type="domain" description="EAL" evidence="4">
    <location>
        <begin position="480"/>
        <end position="733"/>
    </location>
</feature>
<dbReference type="Proteomes" id="UP000606935">
    <property type="component" value="Unassembled WGS sequence"/>
</dbReference>
<dbReference type="PANTHER" id="PTHR33121:SF70">
    <property type="entry name" value="SIGNALING PROTEIN YKOW"/>
    <property type="match status" value="1"/>
</dbReference>
<dbReference type="PANTHER" id="PTHR33121">
    <property type="entry name" value="CYCLIC DI-GMP PHOSPHODIESTERASE PDEF"/>
    <property type="match status" value="1"/>
</dbReference>
<dbReference type="InterPro" id="IPR035919">
    <property type="entry name" value="EAL_sf"/>
</dbReference>
<dbReference type="InterPro" id="IPR001789">
    <property type="entry name" value="Sig_transdc_resp-reg_receiver"/>
</dbReference>
<dbReference type="InterPro" id="IPR021800">
    <property type="entry name" value="DUF3369"/>
</dbReference>
<dbReference type="Gene3D" id="3.40.50.2300">
    <property type="match status" value="1"/>
</dbReference>
<dbReference type="Pfam" id="PF11849">
    <property type="entry name" value="DUF3369"/>
    <property type="match status" value="1"/>
</dbReference>
<dbReference type="AlphaFoldDB" id="A0A918DKE5"/>
<gene>
    <name evidence="5" type="ORF">GCM10010982_22270</name>
</gene>
<name>A0A918DKE5_9ALTE</name>
<dbReference type="GO" id="GO:0071111">
    <property type="term" value="F:cyclic-guanylate-specific phosphodiesterase activity"/>
    <property type="evidence" value="ECO:0007669"/>
    <property type="project" value="InterPro"/>
</dbReference>
<dbReference type="PROSITE" id="PS50883">
    <property type="entry name" value="EAL"/>
    <property type="match status" value="1"/>
</dbReference>
<accession>A0A918DKE5</accession>
<organism evidence="5 6">
    <name type="scientific">Bowmanella pacifica</name>
    <dbReference type="NCBI Taxonomy" id="502051"/>
    <lineage>
        <taxon>Bacteria</taxon>
        <taxon>Pseudomonadati</taxon>
        <taxon>Pseudomonadota</taxon>
        <taxon>Gammaproteobacteria</taxon>
        <taxon>Alteromonadales</taxon>
        <taxon>Alteromonadaceae</taxon>
        <taxon>Bowmanella</taxon>
    </lineage>
</organism>
<dbReference type="InterPro" id="IPR001633">
    <property type="entry name" value="EAL_dom"/>
</dbReference>
<feature type="domain" description="Response regulatory" evidence="3">
    <location>
        <begin position="23"/>
        <end position="147"/>
    </location>
</feature>
<dbReference type="InterPro" id="IPR043128">
    <property type="entry name" value="Rev_trsase/Diguanyl_cyclase"/>
</dbReference>
<feature type="region of interest" description="Disordered" evidence="2">
    <location>
        <begin position="1"/>
        <end position="20"/>
    </location>
</feature>
<dbReference type="CDD" id="cd01948">
    <property type="entry name" value="EAL"/>
    <property type="match status" value="1"/>
</dbReference>
<evidence type="ECO:0000256" key="2">
    <source>
        <dbReference type="SAM" id="MobiDB-lite"/>
    </source>
</evidence>
<dbReference type="Gene3D" id="3.30.70.270">
    <property type="match status" value="1"/>
</dbReference>
<proteinExistence type="predicted"/>
<reference evidence="5" key="1">
    <citation type="journal article" date="2014" name="Int. J. Syst. Evol. Microbiol.">
        <title>Complete genome sequence of Corynebacterium casei LMG S-19264T (=DSM 44701T), isolated from a smear-ripened cheese.</title>
        <authorList>
            <consortium name="US DOE Joint Genome Institute (JGI-PGF)"/>
            <person name="Walter F."/>
            <person name="Albersmeier A."/>
            <person name="Kalinowski J."/>
            <person name="Ruckert C."/>
        </authorList>
    </citation>
    <scope>NUCLEOTIDE SEQUENCE</scope>
    <source>
        <strain evidence="5">CGMCC 1.7086</strain>
    </source>
</reference>
<feature type="modified residue" description="4-aspartylphosphate" evidence="1">
    <location>
        <position position="78"/>
    </location>
</feature>
<keyword evidence="6" id="KW-1185">Reference proteome</keyword>
<dbReference type="Gene3D" id="3.20.20.450">
    <property type="entry name" value="EAL domain"/>
    <property type="match status" value="1"/>
</dbReference>
<evidence type="ECO:0000313" key="5">
    <source>
        <dbReference type="EMBL" id="GGO69940.1"/>
    </source>
</evidence>
<dbReference type="SMART" id="SM00052">
    <property type="entry name" value="EAL"/>
    <property type="match status" value="1"/>
</dbReference>
<dbReference type="InterPro" id="IPR050706">
    <property type="entry name" value="Cyclic-di-GMP_PDE-like"/>
</dbReference>
<evidence type="ECO:0000259" key="3">
    <source>
        <dbReference type="PROSITE" id="PS50110"/>
    </source>
</evidence>
<protein>
    <submittedName>
        <fullName evidence="5">Diguanylate cyclase</fullName>
    </submittedName>
</protein>
<dbReference type="EMBL" id="BMLS01000003">
    <property type="protein sequence ID" value="GGO69940.1"/>
    <property type="molecule type" value="Genomic_DNA"/>
</dbReference>
<dbReference type="Pfam" id="PF00563">
    <property type="entry name" value="EAL"/>
    <property type="match status" value="1"/>
</dbReference>
<dbReference type="SMART" id="SM00448">
    <property type="entry name" value="REC"/>
    <property type="match status" value="1"/>
</dbReference>
<comment type="caution">
    <text evidence="5">The sequence shown here is derived from an EMBL/GenBank/DDBJ whole genome shotgun (WGS) entry which is preliminary data.</text>
</comment>